<feature type="transmembrane region" description="Helical" evidence="7">
    <location>
        <begin position="366"/>
        <end position="385"/>
    </location>
</feature>
<evidence type="ECO:0000256" key="4">
    <source>
        <dbReference type="ARBA" id="ARBA00022692"/>
    </source>
</evidence>
<dbReference type="SUPFAM" id="SSF103473">
    <property type="entry name" value="MFS general substrate transporter"/>
    <property type="match status" value="1"/>
</dbReference>
<dbReference type="Gene3D" id="1.20.1250.20">
    <property type="entry name" value="MFS general substrate transporter like domains"/>
    <property type="match status" value="2"/>
</dbReference>
<dbReference type="Proteomes" id="UP000186406">
    <property type="component" value="Unassembled WGS sequence"/>
</dbReference>
<reference evidence="9 10" key="1">
    <citation type="submission" date="2016-12" db="EMBL/GenBank/DDBJ databases">
        <authorList>
            <person name="Song W.-J."/>
            <person name="Kurnit D.M."/>
        </authorList>
    </citation>
    <scope>NUCLEOTIDE SEQUENCE [LARGE SCALE GENOMIC DNA]</scope>
    <source>
        <strain evidence="9 10">DSM 19599</strain>
    </source>
</reference>
<feature type="domain" description="Major facilitator superfamily (MFS) profile" evidence="8">
    <location>
        <begin position="208"/>
        <end position="390"/>
    </location>
</feature>
<comment type="subcellular location">
    <subcellularLocation>
        <location evidence="1">Cell membrane</location>
        <topology evidence="1">Multi-pass membrane protein</topology>
    </subcellularLocation>
</comment>
<keyword evidence="10" id="KW-1185">Reference proteome</keyword>
<dbReference type="PANTHER" id="PTHR23521">
    <property type="entry name" value="TRANSPORTER MFS SUPERFAMILY"/>
    <property type="match status" value="1"/>
</dbReference>
<evidence type="ECO:0000256" key="2">
    <source>
        <dbReference type="ARBA" id="ARBA00022448"/>
    </source>
</evidence>
<dbReference type="InterPro" id="IPR020846">
    <property type="entry name" value="MFS_dom"/>
</dbReference>
<gene>
    <name evidence="9" type="ORF">SAMN02745172_00356</name>
</gene>
<evidence type="ECO:0000313" key="10">
    <source>
        <dbReference type="Proteomes" id="UP000186406"/>
    </source>
</evidence>
<keyword evidence="2" id="KW-0813">Transport</keyword>
<feature type="transmembrane region" description="Helical" evidence="7">
    <location>
        <begin position="52"/>
        <end position="75"/>
    </location>
</feature>
<dbReference type="CDD" id="cd17477">
    <property type="entry name" value="MFS_YcaD_like"/>
    <property type="match status" value="1"/>
</dbReference>
<dbReference type="GO" id="GO:0005886">
    <property type="term" value="C:plasma membrane"/>
    <property type="evidence" value="ECO:0007669"/>
    <property type="project" value="UniProtKB-SubCell"/>
</dbReference>
<feature type="transmembrane region" description="Helical" evidence="7">
    <location>
        <begin position="144"/>
        <end position="166"/>
    </location>
</feature>
<sequence length="390" mass="40202">MVSPDLARRVQRPPGLFTIALLAPVSASFVFGIGLSLVVPLLAIVLERRGVSASLIGLNSAMAGVAAICATPFAVPLARRFGTFRTMAAGIVVAACSLLLFFPVQSLAVWFLLRIGFHGSLTVIFCLSEFWISSAAPPERRGLALGLYGTALSTGFAVGPAILAVVGSEGMAPFWLGAAVMIATIVPIGMARHHQPVIEPESRGSILRILAIAPAMTLAAFAFGAVDAGTIALLPVFGTREGLDVTAMAIVISALGIGFGLSQVPIGLLADRVEKKKLILGIALSSALWSLAVPALPPTLPMMAAAMFVFGLLISGLYTVGLAALAVRFSGADLGTANAGFIMMYATGMLVGPASMGRAIDVAGPSAMFFVAAAFCAAYAMLVVVRWRAE</sequence>
<dbReference type="AlphaFoldDB" id="A0A1M7Z6X2"/>
<keyword evidence="5 7" id="KW-1133">Transmembrane helix</keyword>
<keyword evidence="3" id="KW-1003">Cell membrane</keyword>
<dbReference type="PROSITE" id="PS50850">
    <property type="entry name" value="MFS"/>
    <property type="match status" value="1"/>
</dbReference>
<dbReference type="PANTHER" id="PTHR23521:SF2">
    <property type="entry name" value="TRANSPORTER MFS SUPERFAMILY"/>
    <property type="match status" value="1"/>
</dbReference>
<accession>A0A1M7Z6X2</accession>
<feature type="transmembrane region" description="Helical" evidence="7">
    <location>
        <begin position="302"/>
        <end position="327"/>
    </location>
</feature>
<feature type="transmembrane region" description="Helical" evidence="7">
    <location>
        <begin position="339"/>
        <end position="360"/>
    </location>
</feature>
<dbReference type="Pfam" id="PF07690">
    <property type="entry name" value="MFS_1"/>
    <property type="match status" value="1"/>
</dbReference>
<dbReference type="InterPro" id="IPR047200">
    <property type="entry name" value="MFS_YcaD-like"/>
</dbReference>
<name>A0A1M7Z6X2_9HYPH</name>
<feature type="transmembrane region" description="Helical" evidence="7">
    <location>
        <begin position="205"/>
        <end position="225"/>
    </location>
</feature>
<evidence type="ECO:0000256" key="1">
    <source>
        <dbReference type="ARBA" id="ARBA00004651"/>
    </source>
</evidence>
<organism evidence="9 10">
    <name type="scientific">Pseudoxanthobacter soli DSM 19599</name>
    <dbReference type="NCBI Taxonomy" id="1123029"/>
    <lineage>
        <taxon>Bacteria</taxon>
        <taxon>Pseudomonadati</taxon>
        <taxon>Pseudomonadota</taxon>
        <taxon>Alphaproteobacteria</taxon>
        <taxon>Hyphomicrobiales</taxon>
        <taxon>Segnochrobactraceae</taxon>
        <taxon>Pseudoxanthobacter</taxon>
    </lineage>
</organism>
<dbReference type="InterPro" id="IPR036259">
    <property type="entry name" value="MFS_trans_sf"/>
</dbReference>
<dbReference type="InterPro" id="IPR011701">
    <property type="entry name" value="MFS"/>
</dbReference>
<evidence type="ECO:0000256" key="5">
    <source>
        <dbReference type="ARBA" id="ARBA00022989"/>
    </source>
</evidence>
<evidence type="ECO:0000256" key="6">
    <source>
        <dbReference type="ARBA" id="ARBA00023136"/>
    </source>
</evidence>
<feature type="transmembrane region" description="Helical" evidence="7">
    <location>
        <begin position="278"/>
        <end position="296"/>
    </location>
</feature>
<evidence type="ECO:0000259" key="8">
    <source>
        <dbReference type="PROSITE" id="PS50850"/>
    </source>
</evidence>
<dbReference type="STRING" id="1123029.SAMN02745172_00356"/>
<evidence type="ECO:0000256" key="3">
    <source>
        <dbReference type="ARBA" id="ARBA00022475"/>
    </source>
</evidence>
<feature type="transmembrane region" description="Helical" evidence="7">
    <location>
        <begin position="245"/>
        <end position="266"/>
    </location>
</feature>
<evidence type="ECO:0000256" key="7">
    <source>
        <dbReference type="SAM" id="Phobius"/>
    </source>
</evidence>
<dbReference type="RefSeq" id="WP_073625476.1">
    <property type="nucleotide sequence ID" value="NZ_FRXO01000001.1"/>
</dbReference>
<dbReference type="GO" id="GO:0022857">
    <property type="term" value="F:transmembrane transporter activity"/>
    <property type="evidence" value="ECO:0007669"/>
    <property type="project" value="InterPro"/>
</dbReference>
<feature type="transmembrane region" description="Helical" evidence="7">
    <location>
        <begin position="87"/>
        <end position="105"/>
    </location>
</feature>
<dbReference type="EMBL" id="FRXO01000001">
    <property type="protein sequence ID" value="SHO60619.1"/>
    <property type="molecule type" value="Genomic_DNA"/>
</dbReference>
<proteinExistence type="predicted"/>
<dbReference type="OrthoDB" id="9797524at2"/>
<feature type="transmembrane region" description="Helical" evidence="7">
    <location>
        <begin position="111"/>
        <end position="132"/>
    </location>
</feature>
<protein>
    <submittedName>
        <fullName evidence="9">Predicted arabinose efflux permease, MFS family</fullName>
    </submittedName>
</protein>
<feature type="transmembrane region" description="Helical" evidence="7">
    <location>
        <begin position="21"/>
        <end position="46"/>
    </location>
</feature>
<keyword evidence="4 7" id="KW-0812">Transmembrane</keyword>
<keyword evidence="6 7" id="KW-0472">Membrane</keyword>
<evidence type="ECO:0000313" key="9">
    <source>
        <dbReference type="EMBL" id="SHO60619.1"/>
    </source>
</evidence>
<feature type="transmembrane region" description="Helical" evidence="7">
    <location>
        <begin position="172"/>
        <end position="193"/>
    </location>
</feature>